<comment type="caution">
    <text evidence="1">The sequence shown here is derived from an EMBL/GenBank/DDBJ whole genome shotgun (WGS) entry which is preliminary data.</text>
</comment>
<evidence type="ECO:0000313" key="2">
    <source>
        <dbReference type="Proteomes" id="UP001055879"/>
    </source>
</evidence>
<reference evidence="2" key="1">
    <citation type="journal article" date="2022" name="Mol. Ecol. Resour.">
        <title>The genomes of chicory, endive, great burdock and yacon provide insights into Asteraceae palaeo-polyploidization history and plant inulin production.</title>
        <authorList>
            <person name="Fan W."/>
            <person name="Wang S."/>
            <person name="Wang H."/>
            <person name="Wang A."/>
            <person name="Jiang F."/>
            <person name="Liu H."/>
            <person name="Zhao H."/>
            <person name="Xu D."/>
            <person name="Zhang Y."/>
        </authorList>
    </citation>
    <scope>NUCLEOTIDE SEQUENCE [LARGE SCALE GENOMIC DNA]</scope>
    <source>
        <strain evidence="2">cv. Niubang</strain>
    </source>
</reference>
<keyword evidence="2" id="KW-1185">Reference proteome</keyword>
<proteinExistence type="predicted"/>
<sequence>MDKEEFSAKIPSFQNADQRLFLHRLRSAENLYISICLVSIQMFGEVEDQTKKTKKENISQSGLKIDSSAQSQVCLLDQHHWPGWFRSQSSGAEDLSVFRSRRPLRPKTSSEVEDFSIFGSRRPLNLQEPKTS</sequence>
<protein>
    <submittedName>
        <fullName evidence="1">Uncharacterized protein</fullName>
    </submittedName>
</protein>
<gene>
    <name evidence="1" type="ORF">L6452_20049</name>
</gene>
<reference evidence="1 2" key="2">
    <citation type="journal article" date="2022" name="Mol. Ecol. Resour.">
        <title>The genomes of chicory, endive, great burdock and yacon provide insights into Asteraceae paleo-polyploidization history and plant inulin production.</title>
        <authorList>
            <person name="Fan W."/>
            <person name="Wang S."/>
            <person name="Wang H."/>
            <person name="Wang A."/>
            <person name="Jiang F."/>
            <person name="Liu H."/>
            <person name="Zhao H."/>
            <person name="Xu D."/>
            <person name="Zhang Y."/>
        </authorList>
    </citation>
    <scope>NUCLEOTIDE SEQUENCE [LARGE SCALE GENOMIC DNA]</scope>
    <source>
        <strain evidence="2">cv. Niubang</strain>
    </source>
</reference>
<name>A0ACB9BEN1_ARCLA</name>
<dbReference type="Proteomes" id="UP001055879">
    <property type="component" value="Linkage Group LG06"/>
</dbReference>
<organism evidence="1 2">
    <name type="scientific">Arctium lappa</name>
    <name type="common">Greater burdock</name>
    <name type="synonym">Lappa major</name>
    <dbReference type="NCBI Taxonomy" id="4217"/>
    <lineage>
        <taxon>Eukaryota</taxon>
        <taxon>Viridiplantae</taxon>
        <taxon>Streptophyta</taxon>
        <taxon>Embryophyta</taxon>
        <taxon>Tracheophyta</taxon>
        <taxon>Spermatophyta</taxon>
        <taxon>Magnoliopsida</taxon>
        <taxon>eudicotyledons</taxon>
        <taxon>Gunneridae</taxon>
        <taxon>Pentapetalae</taxon>
        <taxon>asterids</taxon>
        <taxon>campanulids</taxon>
        <taxon>Asterales</taxon>
        <taxon>Asteraceae</taxon>
        <taxon>Carduoideae</taxon>
        <taxon>Cardueae</taxon>
        <taxon>Arctiinae</taxon>
        <taxon>Arctium</taxon>
    </lineage>
</organism>
<dbReference type="EMBL" id="CM042052">
    <property type="protein sequence ID" value="KAI3719155.1"/>
    <property type="molecule type" value="Genomic_DNA"/>
</dbReference>
<accession>A0ACB9BEN1</accession>
<evidence type="ECO:0000313" key="1">
    <source>
        <dbReference type="EMBL" id="KAI3719155.1"/>
    </source>
</evidence>